<dbReference type="GO" id="GO:0016567">
    <property type="term" value="P:protein ubiquitination"/>
    <property type="evidence" value="ECO:0007669"/>
    <property type="project" value="TreeGrafter"/>
</dbReference>
<feature type="compositionally biased region" description="Polar residues" evidence="7">
    <location>
        <begin position="29"/>
        <end position="51"/>
    </location>
</feature>
<feature type="compositionally biased region" description="Low complexity" evidence="7">
    <location>
        <begin position="278"/>
        <end position="288"/>
    </location>
</feature>
<dbReference type="AlphaFoldDB" id="A0A1Y2HSL6"/>
<dbReference type="InterPro" id="IPR006642">
    <property type="entry name" value="Rad18_UBZ4"/>
</dbReference>
<feature type="compositionally biased region" description="Acidic residues" evidence="7">
    <location>
        <begin position="359"/>
        <end position="374"/>
    </location>
</feature>
<evidence type="ECO:0000259" key="8">
    <source>
        <dbReference type="PROSITE" id="PS50089"/>
    </source>
</evidence>
<keyword evidence="3 6" id="KW-0863">Zinc-finger</keyword>
<feature type="compositionally biased region" description="Basic residues" evidence="7">
    <location>
        <begin position="266"/>
        <end position="277"/>
    </location>
</feature>
<dbReference type="PROSITE" id="PS50089">
    <property type="entry name" value="ZF_RING_2"/>
    <property type="match status" value="1"/>
</dbReference>
<dbReference type="Gene3D" id="3.30.160.60">
    <property type="entry name" value="Classic Zinc Finger"/>
    <property type="match status" value="1"/>
</dbReference>
<dbReference type="SUPFAM" id="SSF57850">
    <property type="entry name" value="RING/U-box"/>
    <property type="match status" value="1"/>
</dbReference>
<dbReference type="GO" id="GO:0061630">
    <property type="term" value="F:ubiquitin protein ligase activity"/>
    <property type="evidence" value="ECO:0007669"/>
    <property type="project" value="TreeGrafter"/>
</dbReference>
<feature type="compositionally biased region" description="Low complexity" evidence="7">
    <location>
        <begin position="251"/>
        <end position="265"/>
    </location>
</feature>
<feature type="region of interest" description="Disordered" evidence="7">
    <location>
        <begin position="29"/>
        <end position="66"/>
    </location>
</feature>
<dbReference type="PANTHER" id="PTHR13459:SF1">
    <property type="entry name" value="E3 UBIQUITIN-PROTEIN LIGASE RNF220 ISOFORM X1"/>
    <property type="match status" value="1"/>
</dbReference>
<gene>
    <name evidence="9" type="ORF">BCR44DRAFT_1432839</name>
</gene>
<proteinExistence type="predicted"/>
<organism evidence="9 10">
    <name type="scientific">Catenaria anguillulae PL171</name>
    <dbReference type="NCBI Taxonomy" id="765915"/>
    <lineage>
        <taxon>Eukaryota</taxon>
        <taxon>Fungi</taxon>
        <taxon>Fungi incertae sedis</taxon>
        <taxon>Blastocladiomycota</taxon>
        <taxon>Blastocladiomycetes</taxon>
        <taxon>Blastocladiales</taxon>
        <taxon>Catenariaceae</taxon>
        <taxon>Catenaria</taxon>
    </lineage>
</organism>
<feature type="compositionally biased region" description="Low complexity" evidence="7">
    <location>
        <begin position="345"/>
        <end position="356"/>
    </location>
</feature>
<evidence type="ECO:0000256" key="6">
    <source>
        <dbReference type="PROSITE-ProRule" id="PRU00175"/>
    </source>
</evidence>
<keyword evidence="4" id="KW-0862">Zinc</keyword>
<accession>A0A1Y2HSL6</accession>
<feature type="compositionally biased region" description="Low complexity" evidence="7">
    <location>
        <begin position="105"/>
        <end position="116"/>
    </location>
</feature>
<feature type="region of interest" description="Disordered" evidence="7">
    <location>
        <begin position="242"/>
        <end position="288"/>
    </location>
</feature>
<feature type="domain" description="RING-type" evidence="8">
    <location>
        <begin position="510"/>
        <end position="552"/>
    </location>
</feature>
<dbReference type="GO" id="GO:0006281">
    <property type="term" value="P:DNA repair"/>
    <property type="evidence" value="ECO:0007669"/>
    <property type="project" value="UniProtKB-KW"/>
</dbReference>
<dbReference type="InterPro" id="IPR013083">
    <property type="entry name" value="Znf_RING/FYVE/PHD"/>
</dbReference>
<evidence type="ECO:0000256" key="7">
    <source>
        <dbReference type="SAM" id="MobiDB-lite"/>
    </source>
</evidence>
<dbReference type="PANTHER" id="PTHR13459">
    <property type="entry name" value="E3 UBIQUITIN-PROTEIN LIGASE RNF220 ISOFORM X1"/>
    <property type="match status" value="1"/>
</dbReference>
<dbReference type="Pfam" id="PF13923">
    <property type="entry name" value="zf-C3HC4_2"/>
    <property type="match status" value="1"/>
</dbReference>
<dbReference type="STRING" id="765915.A0A1Y2HSL6"/>
<evidence type="ECO:0000313" key="9">
    <source>
        <dbReference type="EMBL" id="ORZ36122.1"/>
    </source>
</evidence>
<evidence type="ECO:0000256" key="1">
    <source>
        <dbReference type="ARBA" id="ARBA00022723"/>
    </source>
</evidence>
<reference evidence="9 10" key="1">
    <citation type="submission" date="2016-07" db="EMBL/GenBank/DDBJ databases">
        <title>Pervasive Adenine N6-methylation of Active Genes in Fungi.</title>
        <authorList>
            <consortium name="DOE Joint Genome Institute"/>
            <person name="Mondo S.J."/>
            <person name="Dannebaum R.O."/>
            <person name="Kuo R.C."/>
            <person name="Labutti K."/>
            <person name="Haridas S."/>
            <person name="Kuo A."/>
            <person name="Salamov A."/>
            <person name="Ahrendt S.R."/>
            <person name="Lipzen A."/>
            <person name="Sullivan W."/>
            <person name="Andreopoulos W.B."/>
            <person name="Clum A."/>
            <person name="Lindquist E."/>
            <person name="Daum C."/>
            <person name="Ramamoorthy G.K."/>
            <person name="Gryganskyi A."/>
            <person name="Culley D."/>
            <person name="Magnuson J.K."/>
            <person name="James T.Y."/>
            <person name="O'Malley M.A."/>
            <person name="Stajich J.E."/>
            <person name="Spatafora J.W."/>
            <person name="Visel A."/>
            <person name="Grigoriev I.V."/>
        </authorList>
    </citation>
    <scope>NUCLEOTIDE SEQUENCE [LARGE SCALE GENOMIC DNA]</scope>
    <source>
        <strain evidence="9 10">PL171</strain>
    </source>
</reference>
<feature type="region of interest" description="Disordered" evidence="7">
    <location>
        <begin position="86"/>
        <end position="119"/>
    </location>
</feature>
<evidence type="ECO:0000256" key="4">
    <source>
        <dbReference type="ARBA" id="ARBA00022833"/>
    </source>
</evidence>
<dbReference type="Gene3D" id="3.30.40.10">
    <property type="entry name" value="Zinc/RING finger domain, C3HC4 (zinc finger)"/>
    <property type="match status" value="1"/>
</dbReference>
<protein>
    <recommendedName>
        <fullName evidence="8">RING-type domain-containing protein</fullName>
    </recommendedName>
</protein>
<keyword evidence="5" id="KW-0234">DNA repair</keyword>
<dbReference type="InterPro" id="IPR001841">
    <property type="entry name" value="Znf_RING"/>
</dbReference>
<dbReference type="SMART" id="SM00734">
    <property type="entry name" value="ZnF_Rad18"/>
    <property type="match status" value="1"/>
</dbReference>
<keyword evidence="1" id="KW-0479">Metal-binding</keyword>
<keyword evidence="10" id="KW-1185">Reference proteome</keyword>
<evidence type="ECO:0000256" key="2">
    <source>
        <dbReference type="ARBA" id="ARBA00022763"/>
    </source>
</evidence>
<dbReference type="GO" id="GO:0003677">
    <property type="term" value="F:DNA binding"/>
    <property type="evidence" value="ECO:0007669"/>
    <property type="project" value="InterPro"/>
</dbReference>
<keyword evidence="2" id="KW-0227">DNA damage</keyword>
<feature type="compositionally biased region" description="Acidic residues" evidence="7">
    <location>
        <begin position="387"/>
        <end position="403"/>
    </location>
</feature>
<dbReference type="GO" id="GO:0008270">
    <property type="term" value="F:zinc ion binding"/>
    <property type="evidence" value="ECO:0007669"/>
    <property type="project" value="UniProtKB-KW"/>
</dbReference>
<sequence length="566" mass="59517">MSVLISCHHHYAMDQPSTFIPVPTFHNTQQLQPTQHQLANSTSTNAQQPFDFTQRPDTYPPPPRVTVSTSNPHAIAIPLTPHPYPLSPTAAASHETHSPIPLPAAPLVSSSSAAAPPSQPTLCPNCNTHIHPVHLDDHLHLERKQLAGEPLTPSDRLALQHHGVRARSPPEAPAPTRASRRSNASRATAAPTKPKAKAMASASVSSTLGQYKLLVEGVATRRRTRAAAAAAATAAGVAQSGRLGGIVTPGRASTASSLAPSPASSRRTRTSGRKPHASRTSSSSAASAAMLVDPESNDWSAAASADLGSVVCPICTQYVVGDELAVNAHIDACLANPGSAAAAGGAMSVESEASGSESRDDEDDVGASTDDDPAMYEPLPAARPTRDDDDDDDGLDLDIDVDPSADRTATYGSAQFTELDVLPYSVAIHGANDLALQSLVAATAGEDADAVRKRILEQADAVAKRVQCQMPTPVTTAGMSAAERAEALTVEALKERVAHLERLTQETPRCKVCWEGLGGKAGAPVVSVACWHVHCRECWLQSLGYRKVCPQCLVITRPEDLRKVYI</sequence>
<dbReference type="OrthoDB" id="6270329at2759"/>
<feature type="region of interest" description="Disordered" evidence="7">
    <location>
        <begin position="345"/>
        <end position="407"/>
    </location>
</feature>
<evidence type="ECO:0000256" key="5">
    <source>
        <dbReference type="ARBA" id="ARBA00023204"/>
    </source>
</evidence>
<feature type="region of interest" description="Disordered" evidence="7">
    <location>
        <begin position="162"/>
        <end position="203"/>
    </location>
</feature>
<dbReference type="EMBL" id="MCFL01000018">
    <property type="protein sequence ID" value="ORZ36122.1"/>
    <property type="molecule type" value="Genomic_DNA"/>
</dbReference>
<name>A0A1Y2HSL6_9FUNG</name>
<evidence type="ECO:0000313" key="10">
    <source>
        <dbReference type="Proteomes" id="UP000193411"/>
    </source>
</evidence>
<evidence type="ECO:0000256" key="3">
    <source>
        <dbReference type="ARBA" id="ARBA00022771"/>
    </source>
</evidence>
<feature type="compositionally biased region" description="Low complexity" evidence="7">
    <location>
        <begin position="166"/>
        <end position="203"/>
    </location>
</feature>
<dbReference type="InterPro" id="IPR052443">
    <property type="entry name" value="E3_ubiq-ligase_RNF220-like"/>
</dbReference>
<comment type="caution">
    <text evidence="9">The sequence shown here is derived from an EMBL/GenBank/DDBJ whole genome shotgun (WGS) entry which is preliminary data.</text>
</comment>
<dbReference type="Proteomes" id="UP000193411">
    <property type="component" value="Unassembled WGS sequence"/>
</dbReference>